<sequence>MSNLKNINLMSFAISGVGLLAIFICLVITLYFPASKLFTYIAMVSVVALYLLKPYAWLTTLPIFIVLIDLAPWTGAFLFNEFDIYILMSIGVLYLRNAPLMKLGISIKIIVPLLFILLVIINIDWQGVVNYLLRNDALNNPYYSEAYTLKVGKGFLYGFLLSLVFSHQVRENAYSTLSSLFWGGIVASILLFVIVLWERGTLAAIFQFNSIWSIANSLLDFTSSYRVTGLFSDMHTGGEAYDGVVLLLIPLNLCALCWFSTRKSKLLSLMALFSVSYCVLVGYTRTTYFAAFIEVVSVLFLYSRFIGNQKFLGKKDFVFLSAMIVGAVIAFRLGGYMSLLTSSVLILGILSLVVLSNKGLISLSMNKGLIAMGSIMLAIISWHYASESRWVEHSLFSELALVLIVFINSVVAYGYFASNNFKDAQSNLYAALSVIALAFVFSVIFGSYQFGERMKTIEDDIQIRLSHWTDVLRSSQEHHVSTVLGNGLGSFPINYAIASPESVVDIGSFKISNSKLIIGKGSDLILGQRLDIEPNTEYQVVVEIENNNQVSLNLGFCERNLIYASNFTATCSLKYLKNTIGNYKIETKIESKAVGKGMLSWPSMLTISNRYSEEPLIIDAISVTKLGSNVNLVKNNRFEKGINHWFFYNDFSHLPWHIKNTYLSVYYQLGVIGCILLFLLLSCLQNKKDLFDELKILRIMLLGAILGFGGFGFFGDPFDSAKVSSLFFMLLLSFYQLTYCPQVKPGR</sequence>
<feature type="transmembrane region" description="Helical" evidence="1">
    <location>
        <begin position="289"/>
        <end position="305"/>
    </location>
</feature>
<feature type="transmembrane region" description="Helical" evidence="1">
    <location>
        <begin position="147"/>
        <end position="165"/>
    </location>
</feature>
<feature type="transmembrane region" description="Helical" evidence="1">
    <location>
        <begin position="266"/>
        <end position="283"/>
    </location>
</feature>
<reference evidence="2 3" key="1">
    <citation type="submission" date="2020-04" db="EMBL/GenBank/DDBJ databases">
        <title>Thalassotalea sp. M1531, isolated from the surface of marine red alga.</title>
        <authorList>
            <person name="Pang L."/>
            <person name="Lu D.-C."/>
        </authorList>
    </citation>
    <scope>NUCLEOTIDE SEQUENCE [LARGE SCALE GENOMIC DNA]</scope>
    <source>
        <strain evidence="2 3">M1531</strain>
    </source>
</reference>
<name>A0A7Y0LEG6_9GAMM</name>
<dbReference type="Gene3D" id="2.60.120.260">
    <property type="entry name" value="Galactose-binding domain-like"/>
    <property type="match status" value="1"/>
</dbReference>
<keyword evidence="1" id="KW-0812">Transmembrane</keyword>
<accession>A0A7Y0LEG6</accession>
<feature type="transmembrane region" description="Helical" evidence="1">
    <location>
        <begin position="317"/>
        <end position="333"/>
    </location>
</feature>
<dbReference type="AlphaFoldDB" id="A0A7Y0LEG6"/>
<feature type="transmembrane region" description="Helical" evidence="1">
    <location>
        <begin position="37"/>
        <end position="58"/>
    </location>
</feature>
<feature type="transmembrane region" description="Helical" evidence="1">
    <location>
        <begin position="177"/>
        <end position="197"/>
    </location>
</feature>
<feature type="transmembrane region" description="Helical" evidence="1">
    <location>
        <begin position="240"/>
        <end position="259"/>
    </location>
</feature>
<feature type="transmembrane region" description="Helical" evidence="1">
    <location>
        <begin position="107"/>
        <end position="127"/>
    </location>
</feature>
<proteinExistence type="predicted"/>
<feature type="transmembrane region" description="Helical" evidence="1">
    <location>
        <begin position="428"/>
        <end position="448"/>
    </location>
</feature>
<dbReference type="Proteomes" id="UP000568664">
    <property type="component" value="Unassembled WGS sequence"/>
</dbReference>
<keyword evidence="1" id="KW-1133">Transmembrane helix</keyword>
<feature type="transmembrane region" description="Helical" evidence="1">
    <location>
        <begin position="696"/>
        <end position="715"/>
    </location>
</feature>
<dbReference type="RefSeq" id="WP_169076368.1">
    <property type="nucleotide sequence ID" value="NZ_JABBXH010000006.1"/>
</dbReference>
<feature type="transmembrane region" description="Helical" evidence="1">
    <location>
        <begin position="70"/>
        <end position="95"/>
    </location>
</feature>
<evidence type="ECO:0000313" key="2">
    <source>
        <dbReference type="EMBL" id="NMP33045.1"/>
    </source>
</evidence>
<keyword evidence="1" id="KW-0472">Membrane</keyword>
<gene>
    <name evidence="2" type="ORF">HII17_15920</name>
</gene>
<dbReference type="EMBL" id="JABBXH010000006">
    <property type="protein sequence ID" value="NMP33045.1"/>
    <property type="molecule type" value="Genomic_DNA"/>
</dbReference>
<feature type="transmembrane region" description="Helical" evidence="1">
    <location>
        <begin position="397"/>
        <end position="416"/>
    </location>
</feature>
<feature type="transmembrane region" description="Helical" evidence="1">
    <location>
        <begin position="12"/>
        <end position="32"/>
    </location>
</feature>
<protein>
    <submittedName>
        <fullName evidence="2">Uncharacterized protein</fullName>
    </submittedName>
</protein>
<comment type="caution">
    <text evidence="2">The sequence shown here is derived from an EMBL/GenBank/DDBJ whole genome shotgun (WGS) entry which is preliminary data.</text>
</comment>
<feature type="transmembrane region" description="Helical" evidence="1">
    <location>
        <begin position="368"/>
        <end position="385"/>
    </location>
</feature>
<organism evidence="2 3">
    <name type="scientific">Thalassotalea algicola</name>
    <dbReference type="NCBI Taxonomy" id="2716224"/>
    <lineage>
        <taxon>Bacteria</taxon>
        <taxon>Pseudomonadati</taxon>
        <taxon>Pseudomonadota</taxon>
        <taxon>Gammaproteobacteria</taxon>
        <taxon>Alteromonadales</taxon>
        <taxon>Colwelliaceae</taxon>
        <taxon>Thalassotalea</taxon>
    </lineage>
</organism>
<evidence type="ECO:0000256" key="1">
    <source>
        <dbReference type="SAM" id="Phobius"/>
    </source>
</evidence>
<keyword evidence="3" id="KW-1185">Reference proteome</keyword>
<feature type="transmembrane region" description="Helical" evidence="1">
    <location>
        <begin position="665"/>
        <end position="684"/>
    </location>
</feature>
<feature type="transmembrane region" description="Helical" evidence="1">
    <location>
        <begin position="339"/>
        <end position="356"/>
    </location>
</feature>
<evidence type="ECO:0000313" key="3">
    <source>
        <dbReference type="Proteomes" id="UP000568664"/>
    </source>
</evidence>